<dbReference type="EMBL" id="BLAU01000001">
    <property type="protein sequence ID" value="GET20896.1"/>
    <property type="molecule type" value="Genomic_DNA"/>
</dbReference>
<dbReference type="OrthoDB" id="1114876at2"/>
<dbReference type="InterPro" id="IPR003740">
    <property type="entry name" value="YitT"/>
</dbReference>
<feature type="transmembrane region" description="Helical" evidence="6">
    <location>
        <begin position="112"/>
        <end position="131"/>
    </location>
</feature>
<dbReference type="Proteomes" id="UP000396862">
    <property type="component" value="Unassembled WGS sequence"/>
</dbReference>
<dbReference type="InterPro" id="IPR019264">
    <property type="entry name" value="DUF2179"/>
</dbReference>
<keyword evidence="3 6" id="KW-0812">Transmembrane</keyword>
<dbReference type="PIRSF" id="PIRSF006483">
    <property type="entry name" value="Membrane_protein_YitT"/>
    <property type="match status" value="1"/>
</dbReference>
<dbReference type="AlphaFoldDB" id="A0A2P8CIC2"/>
<protein>
    <submittedName>
        <fullName evidence="8">Membrane protein</fullName>
    </submittedName>
    <submittedName>
        <fullName evidence="9">Uncharacterized membrane-anchored protein YitT (DUF2179 family)</fullName>
    </submittedName>
</protein>
<reference evidence="9 10" key="1">
    <citation type="submission" date="2018-03" db="EMBL/GenBank/DDBJ databases">
        <title>Genomic Encyclopedia of Archaeal and Bacterial Type Strains, Phase II (KMG-II): from individual species to whole genera.</title>
        <authorList>
            <person name="Goeker M."/>
        </authorList>
    </citation>
    <scope>NUCLEOTIDE SEQUENCE [LARGE SCALE GENOMIC DNA]</scope>
    <source>
        <strain evidence="9 10">DSM 27267</strain>
    </source>
</reference>
<feature type="transmembrane region" description="Helical" evidence="6">
    <location>
        <begin position="152"/>
        <end position="170"/>
    </location>
</feature>
<feature type="transmembrane region" description="Helical" evidence="6">
    <location>
        <begin position="176"/>
        <end position="194"/>
    </location>
</feature>
<reference evidence="8 11" key="2">
    <citation type="submission" date="2019-10" db="EMBL/GenBank/DDBJ databases">
        <title>Prolixibacter strains distinguished by the presence of nitrate reductase genes were adept at nitrate-dependent anaerobic corrosion of metallic iron and carbon steel.</title>
        <authorList>
            <person name="Iino T."/>
            <person name="Shono N."/>
            <person name="Ito K."/>
            <person name="Nakamura R."/>
            <person name="Sueoka K."/>
            <person name="Harayama S."/>
            <person name="Ohkuma M."/>
        </authorList>
    </citation>
    <scope>NUCLEOTIDE SEQUENCE [LARGE SCALE GENOMIC DNA]</scope>
    <source>
        <strain evidence="8 11">MIC1-1</strain>
    </source>
</reference>
<evidence type="ECO:0000256" key="5">
    <source>
        <dbReference type="ARBA" id="ARBA00023136"/>
    </source>
</evidence>
<evidence type="ECO:0000313" key="10">
    <source>
        <dbReference type="Proteomes" id="UP000240621"/>
    </source>
</evidence>
<dbReference type="Pfam" id="PF10035">
    <property type="entry name" value="DUF2179"/>
    <property type="match status" value="1"/>
</dbReference>
<comment type="subcellular location">
    <subcellularLocation>
        <location evidence="1">Cell membrane</location>
        <topology evidence="1">Multi-pass membrane protein</topology>
    </subcellularLocation>
</comment>
<dbReference type="PANTHER" id="PTHR33545:SF5">
    <property type="entry name" value="UPF0750 MEMBRANE PROTEIN YITT"/>
    <property type="match status" value="1"/>
</dbReference>
<dbReference type="GO" id="GO:0005886">
    <property type="term" value="C:plasma membrane"/>
    <property type="evidence" value="ECO:0007669"/>
    <property type="project" value="UniProtKB-SubCell"/>
</dbReference>
<dbReference type="Pfam" id="PF02588">
    <property type="entry name" value="YitT_membrane"/>
    <property type="match status" value="1"/>
</dbReference>
<dbReference type="Proteomes" id="UP000240621">
    <property type="component" value="Unassembled WGS sequence"/>
</dbReference>
<dbReference type="PANTHER" id="PTHR33545">
    <property type="entry name" value="UPF0750 MEMBRANE PROTEIN YITT-RELATED"/>
    <property type="match status" value="1"/>
</dbReference>
<evidence type="ECO:0000256" key="3">
    <source>
        <dbReference type="ARBA" id="ARBA00022692"/>
    </source>
</evidence>
<evidence type="ECO:0000259" key="7">
    <source>
        <dbReference type="Pfam" id="PF10035"/>
    </source>
</evidence>
<evidence type="ECO:0000313" key="9">
    <source>
        <dbReference type="EMBL" id="PSK84730.1"/>
    </source>
</evidence>
<dbReference type="InterPro" id="IPR015867">
    <property type="entry name" value="N-reg_PII/ATP_PRibTrfase_C"/>
</dbReference>
<feature type="transmembrane region" description="Helical" evidence="6">
    <location>
        <begin position="12"/>
        <end position="36"/>
    </location>
</feature>
<evidence type="ECO:0000256" key="1">
    <source>
        <dbReference type="ARBA" id="ARBA00004651"/>
    </source>
</evidence>
<evidence type="ECO:0000256" key="6">
    <source>
        <dbReference type="SAM" id="Phobius"/>
    </source>
</evidence>
<dbReference type="InterPro" id="IPR051461">
    <property type="entry name" value="UPF0750_membrane"/>
</dbReference>
<dbReference type="CDD" id="cd16380">
    <property type="entry name" value="YitT_C"/>
    <property type="match status" value="1"/>
</dbReference>
<evidence type="ECO:0000313" key="8">
    <source>
        <dbReference type="EMBL" id="GET20896.1"/>
    </source>
</evidence>
<proteinExistence type="predicted"/>
<keyword evidence="5 6" id="KW-0472">Membrane</keyword>
<gene>
    <name evidence="9" type="ORF">CLV93_102521</name>
    <name evidence="8" type="ORF">JCM18694_11420</name>
</gene>
<keyword evidence="11" id="KW-1185">Reference proteome</keyword>
<organism evidence="9 10">
    <name type="scientific">Prolixibacter denitrificans</name>
    <dbReference type="NCBI Taxonomy" id="1541063"/>
    <lineage>
        <taxon>Bacteria</taxon>
        <taxon>Pseudomonadati</taxon>
        <taxon>Bacteroidota</taxon>
        <taxon>Bacteroidia</taxon>
        <taxon>Marinilabiliales</taxon>
        <taxon>Prolixibacteraceae</taxon>
        <taxon>Prolixibacter</taxon>
    </lineage>
</organism>
<sequence length="285" mass="31305">MSGKVYNQVRDYAIIVLGLFLYAFGVAAFLIPAKIIGGGITGVATVIYFTTGIETGYTYFIINIFLVLAAIKILGTSFGVKTIFGMAVMAVFLNVLQSIFTHPIIDDQFLSAVLGGILGGAGLGIVFNRGGSTGGTDIIAMIINKYRNVSPGRIIMYCDVIIIASSFFVLKSVEGMVYGYVSMWVVSYTVDSFLNGAKQSVQMFIFSERYDDIADYIVYQANRGLTVFDGTGWYTRKHVKVIMTVVRKREASPIYKQIKQIDPDAFISQNSVMGVFGHGFDQIKY</sequence>
<accession>A0A2P8CIC2</accession>
<evidence type="ECO:0000256" key="4">
    <source>
        <dbReference type="ARBA" id="ARBA00022989"/>
    </source>
</evidence>
<name>A0A2P8CIC2_9BACT</name>
<keyword evidence="2" id="KW-1003">Cell membrane</keyword>
<comment type="caution">
    <text evidence="9">The sequence shown here is derived from an EMBL/GenBank/DDBJ whole genome shotgun (WGS) entry which is preliminary data.</text>
</comment>
<keyword evidence="4 6" id="KW-1133">Transmembrane helix</keyword>
<feature type="domain" description="DUF2179" evidence="7">
    <location>
        <begin position="223"/>
        <end position="277"/>
    </location>
</feature>
<feature type="transmembrane region" description="Helical" evidence="6">
    <location>
        <begin position="82"/>
        <end position="100"/>
    </location>
</feature>
<dbReference type="RefSeq" id="WP_106541304.1">
    <property type="nucleotide sequence ID" value="NZ_BLAU01000001.1"/>
</dbReference>
<dbReference type="Gene3D" id="3.30.70.120">
    <property type="match status" value="1"/>
</dbReference>
<evidence type="ECO:0000256" key="2">
    <source>
        <dbReference type="ARBA" id="ARBA00022475"/>
    </source>
</evidence>
<evidence type="ECO:0000313" key="11">
    <source>
        <dbReference type="Proteomes" id="UP000396862"/>
    </source>
</evidence>
<feature type="transmembrane region" description="Helical" evidence="6">
    <location>
        <begin position="56"/>
        <end position="75"/>
    </location>
</feature>
<dbReference type="EMBL" id="PYGC01000002">
    <property type="protein sequence ID" value="PSK84730.1"/>
    <property type="molecule type" value="Genomic_DNA"/>
</dbReference>